<proteinExistence type="predicted"/>
<accession>A0AA40GCD3</accession>
<dbReference type="Proteomes" id="UP001177670">
    <property type="component" value="Unassembled WGS sequence"/>
</dbReference>
<comment type="caution">
    <text evidence="1">The sequence shown here is derived from an EMBL/GenBank/DDBJ whole genome shotgun (WGS) entry which is preliminary data.</text>
</comment>
<gene>
    <name evidence="1" type="ORF">K0M31_007797</name>
</gene>
<evidence type="ECO:0000313" key="1">
    <source>
        <dbReference type="EMBL" id="KAK1135025.1"/>
    </source>
</evidence>
<organism evidence="1 2">
    <name type="scientific">Melipona bicolor</name>
    <dbReference type="NCBI Taxonomy" id="60889"/>
    <lineage>
        <taxon>Eukaryota</taxon>
        <taxon>Metazoa</taxon>
        <taxon>Ecdysozoa</taxon>
        <taxon>Arthropoda</taxon>
        <taxon>Hexapoda</taxon>
        <taxon>Insecta</taxon>
        <taxon>Pterygota</taxon>
        <taxon>Neoptera</taxon>
        <taxon>Endopterygota</taxon>
        <taxon>Hymenoptera</taxon>
        <taxon>Apocrita</taxon>
        <taxon>Aculeata</taxon>
        <taxon>Apoidea</taxon>
        <taxon>Anthophila</taxon>
        <taxon>Apidae</taxon>
        <taxon>Melipona</taxon>
    </lineage>
</organism>
<keyword evidence="2" id="KW-1185">Reference proteome</keyword>
<reference evidence="1" key="1">
    <citation type="submission" date="2021-10" db="EMBL/GenBank/DDBJ databases">
        <title>Melipona bicolor Genome sequencing and assembly.</title>
        <authorList>
            <person name="Araujo N.S."/>
            <person name="Arias M.C."/>
        </authorList>
    </citation>
    <scope>NUCLEOTIDE SEQUENCE</scope>
    <source>
        <strain evidence="1">USP_2M_L1-L4_2017</strain>
        <tissue evidence="1">Whole body</tissue>
    </source>
</reference>
<evidence type="ECO:0000313" key="2">
    <source>
        <dbReference type="Proteomes" id="UP001177670"/>
    </source>
</evidence>
<dbReference type="EMBL" id="JAHYIQ010000002">
    <property type="protein sequence ID" value="KAK1135025.1"/>
    <property type="molecule type" value="Genomic_DNA"/>
</dbReference>
<dbReference type="AlphaFoldDB" id="A0AA40GCD3"/>
<sequence length="79" mass="8544">MNQLRVIGPPPSTNDCLGFLRSFKNLRHSNNALNYGHCSPLNRLLAGASALGAPSPPPPPPPPLVQPTTYLLFISHDFQ</sequence>
<protein>
    <submittedName>
        <fullName evidence="1">Uncharacterized protein</fullName>
    </submittedName>
</protein>
<name>A0AA40GCD3_9HYME</name>